<gene>
    <name evidence="14" type="ORF">DICPUDRAFT_152308</name>
</gene>
<evidence type="ECO:0000256" key="9">
    <source>
        <dbReference type="ARBA" id="ARBA00023242"/>
    </source>
</evidence>
<dbReference type="InParanoid" id="F0ZL10"/>
<dbReference type="GeneID" id="10501514"/>
<keyword evidence="5 11" id="KW-0378">Hydrolase</keyword>
<dbReference type="SUPFAM" id="SSF52540">
    <property type="entry name" value="P-loop containing nucleoside triphosphate hydrolases"/>
    <property type="match status" value="1"/>
</dbReference>
<keyword evidence="7 10" id="KW-0067">ATP-binding</keyword>
<comment type="catalytic activity">
    <reaction evidence="11">
        <text>ATP + H2O = ADP + phosphate + H(+)</text>
        <dbReference type="Rhea" id="RHEA:13065"/>
        <dbReference type="ChEBI" id="CHEBI:15377"/>
        <dbReference type="ChEBI" id="CHEBI:15378"/>
        <dbReference type="ChEBI" id="CHEBI:30616"/>
        <dbReference type="ChEBI" id="CHEBI:43474"/>
        <dbReference type="ChEBI" id="CHEBI:456216"/>
        <dbReference type="EC" id="3.6.4.12"/>
    </reaction>
</comment>
<dbReference type="PANTHER" id="PTHR11630">
    <property type="entry name" value="DNA REPLICATION LICENSING FACTOR MCM FAMILY MEMBER"/>
    <property type="match status" value="1"/>
</dbReference>
<dbReference type="OrthoDB" id="10251574at2759"/>
<dbReference type="FunFam" id="3.40.50.300:FF:000217">
    <property type="entry name" value="DNA helicase"/>
    <property type="match status" value="1"/>
</dbReference>
<dbReference type="InterPro" id="IPR008047">
    <property type="entry name" value="MCM_4"/>
</dbReference>
<keyword evidence="3 11" id="KW-0235">DNA replication</keyword>
<evidence type="ECO:0000256" key="11">
    <source>
        <dbReference type="RuleBase" id="RU368062"/>
    </source>
</evidence>
<dbReference type="InterPro" id="IPR041562">
    <property type="entry name" value="MCM_lid"/>
</dbReference>
<sequence length="852" mass="97682">MDPNDIDNYSYNSYDSNNNKKSKISFLDTRKRKEQEEEEEILNEEPKDIDFTDINTEQNDDLIKRDLVFWGTNVKVEDVKKRFRKFIFEFPLPKQKKKFNASQPGIEEEVDPEDDDYEYVFDEKLNDVVKKAKPIKYLYIELLKELHQAKKYHLNVNLKNLIQFDTELYLQWISFPNEMIPLLDEEINQIYKELFKKKKQEDEEDEDDEDEEEDDEDDDDFRIELHPFNLKKSTPMRDLNPSDIDKIISIRGLIIRTSSIIPEIKQAFFLCAVCEATYHANVERGRIMEPSECANCKSKQSLTIVHNRCLFGDKQYIKLQETPDAIPEGETPHTVALFSYGDLIDVARPGDRVEISGVFKANPMRAGSNRSLRSIYKTYIDVLHIKRTERGKRDEDGFENDDQATGSSLDFEDFDLSEEKEKEIIELSKQPDIYDIVTKSLAPSIWELEDVKKGILCQLFGGSKKTYSDYGGKFRGDINILLCGDPGTSKSQLLSYVHKIAPRGIYTSGKGSSAVGLTAYITKDPDTRETVLESGALILSDKGVCCIDEFDKMNDQTRSILHEVMEQQTVSVAKAGIICTLNARTSILASANPSGSRYLPNKSVVENIQLPPTLLSRFDLIYLVLDKAQEASDRKLARHLVSMYWDDQSTSTRKNQVISKELLTNYIYYARKHINPQLSDESSNRLVQGYLDMRSLGGNGKTISATPRQLESLIRIAEAHARIRFSKVVEPFDVDEAIRLVKVALQQAAIDPEHGTIDMDLITTGRSASSREMIYKLKNTIREKLGKKSLNLEAILNLLQPQSQQQQQQPQQQNHQQNYQHIEEVKEALRQLQDEEVIHSSGGVNAEYSILR</sequence>
<dbReference type="GO" id="GO:1902975">
    <property type="term" value="P:mitotic DNA replication initiation"/>
    <property type="evidence" value="ECO:0000318"/>
    <property type="project" value="GO_Central"/>
</dbReference>
<dbReference type="PANTHER" id="PTHR11630:SF66">
    <property type="entry name" value="DNA REPLICATION LICENSING FACTOR MCM4"/>
    <property type="match status" value="1"/>
</dbReference>
<dbReference type="GO" id="GO:0016887">
    <property type="term" value="F:ATP hydrolysis activity"/>
    <property type="evidence" value="ECO:0007669"/>
    <property type="project" value="RHEA"/>
</dbReference>
<dbReference type="InterPro" id="IPR012340">
    <property type="entry name" value="NA-bd_OB-fold"/>
</dbReference>
<dbReference type="Proteomes" id="UP000001064">
    <property type="component" value="Unassembled WGS sequence"/>
</dbReference>
<dbReference type="SUPFAM" id="SSF50249">
    <property type="entry name" value="Nucleic acid-binding proteins"/>
    <property type="match status" value="1"/>
</dbReference>
<evidence type="ECO:0000256" key="12">
    <source>
        <dbReference type="SAM" id="MobiDB-lite"/>
    </source>
</evidence>
<dbReference type="GO" id="GO:0000727">
    <property type="term" value="P:double-strand break repair via break-induced replication"/>
    <property type="evidence" value="ECO:0000318"/>
    <property type="project" value="GO_Central"/>
</dbReference>
<evidence type="ECO:0000256" key="10">
    <source>
        <dbReference type="RuleBase" id="RU004070"/>
    </source>
</evidence>
<dbReference type="GO" id="GO:0005524">
    <property type="term" value="F:ATP binding"/>
    <property type="evidence" value="ECO:0007669"/>
    <property type="project" value="UniProtKB-UniRule"/>
</dbReference>
<feature type="compositionally biased region" description="Low complexity" evidence="12">
    <location>
        <begin position="1"/>
        <end position="19"/>
    </location>
</feature>
<dbReference type="KEGG" id="dpp:DICPUDRAFT_152308"/>
<evidence type="ECO:0000259" key="13">
    <source>
        <dbReference type="PROSITE" id="PS50051"/>
    </source>
</evidence>
<dbReference type="FunCoup" id="F0ZL10">
    <property type="interactions" value="605"/>
</dbReference>
<dbReference type="GO" id="GO:0005634">
    <property type="term" value="C:nucleus"/>
    <property type="evidence" value="ECO:0000318"/>
    <property type="project" value="GO_Central"/>
</dbReference>
<feature type="region of interest" description="Disordered" evidence="12">
    <location>
        <begin position="1"/>
        <end position="50"/>
    </location>
</feature>
<reference evidence="15" key="1">
    <citation type="journal article" date="2011" name="Genome Biol.">
        <title>Comparative genomics of the social amoebae Dictyostelium discoideum and Dictyostelium purpureum.</title>
        <authorList>
            <consortium name="US DOE Joint Genome Institute (JGI-PGF)"/>
            <person name="Sucgang R."/>
            <person name="Kuo A."/>
            <person name="Tian X."/>
            <person name="Salerno W."/>
            <person name="Parikh A."/>
            <person name="Feasley C.L."/>
            <person name="Dalin E."/>
            <person name="Tu H."/>
            <person name="Huang E."/>
            <person name="Barry K."/>
            <person name="Lindquist E."/>
            <person name="Shapiro H."/>
            <person name="Bruce D."/>
            <person name="Schmutz J."/>
            <person name="Salamov A."/>
            <person name="Fey P."/>
            <person name="Gaudet P."/>
            <person name="Anjard C."/>
            <person name="Babu M.M."/>
            <person name="Basu S."/>
            <person name="Bushmanova Y."/>
            <person name="van der Wel H."/>
            <person name="Katoh-Kurasawa M."/>
            <person name="Dinh C."/>
            <person name="Coutinho P.M."/>
            <person name="Saito T."/>
            <person name="Elias M."/>
            <person name="Schaap P."/>
            <person name="Kay R.R."/>
            <person name="Henrissat B."/>
            <person name="Eichinger L."/>
            <person name="Rivero F."/>
            <person name="Putnam N.H."/>
            <person name="West C.M."/>
            <person name="Loomis W.F."/>
            <person name="Chisholm R.L."/>
            <person name="Shaulsky G."/>
            <person name="Strassmann J.E."/>
            <person name="Queller D.C."/>
            <person name="Kuspa A."/>
            <person name="Grigoriev I.V."/>
        </authorList>
    </citation>
    <scope>NUCLEOTIDE SEQUENCE [LARGE SCALE GENOMIC DNA]</scope>
    <source>
        <strain evidence="15">QSDP1</strain>
    </source>
</reference>
<name>F0ZL10_DICPU</name>
<evidence type="ECO:0000256" key="7">
    <source>
        <dbReference type="ARBA" id="ARBA00022840"/>
    </source>
</evidence>
<dbReference type="VEuPathDB" id="AmoebaDB:DICPUDRAFT_152308"/>
<protein>
    <recommendedName>
        <fullName evidence="11">DNA replication licensing factor MCM4</fullName>
        <ecNumber evidence="11">3.6.4.12</ecNumber>
    </recommendedName>
</protein>
<evidence type="ECO:0000256" key="8">
    <source>
        <dbReference type="ARBA" id="ARBA00023125"/>
    </source>
</evidence>
<dbReference type="GO" id="GO:0003678">
    <property type="term" value="F:DNA helicase activity"/>
    <property type="evidence" value="ECO:0007669"/>
    <property type="project" value="UniProtKB-UniRule"/>
</dbReference>
<evidence type="ECO:0000256" key="2">
    <source>
        <dbReference type="ARBA" id="ARBA00008010"/>
    </source>
</evidence>
<comment type="function">
    <text evidence="11">Acts as component of the MCM2-7 complex (MCM complex) which is the replicative helicase essential for 'once per cell cycle' DNA replication initiation and elongation in eukaryotic cells. The active ATPase sites in the MCM2-7 ring are formed through the interaction surfaces of two neighboring subunits such that a critical structure of a conserved arginine finger motif is provided in trans relative to the ATP-binding site of the Walker A box of the adjacent subunit. The six ATPase active sites, however, are likely to contribute differentially to the complex helicase activity.</text>
</comment>
<dbReference type="FunFam" id="2.20.28.10:FF:000003">
    <property type="entry name" value="DNA helicase"/>
    <property type="match status" value="1"/>
</dbReference>
<dbReference type="eggNOG" id="KOG0478">
    <property type="taxonomic scope" value="Eukaryota"/>
</dbReference>
<evidence type="ECO:0000313" key="14">
    <source>
        <dbReference type="EMBL" id="EGC35376.1"/>
    </source>
</evidence>
<evidence type="ECO:0000313" key="15">
    <source>
        <dbReference type="Proteomes" id="UP000001064"/>
    </source>
</evidence>
<dbReference type="GO" id="GO:0006271">
    <property type="term" value="P:DNA strand elongation involved in DNA replication"/>
    <property type="evidence" value="ECO:0000318"/>
    <property type="project" value="GO_Central"/>
</dbReference>
<dbReference type="Pfam" id="PF14551">
    <property type="entry name" value="MCM_N"/>
    <property type="match status" value="1"/>
</dbReference>
<feature type="domain" description="MCM C-terminal AAA(+) ATPase" evidence="13">
    <location>
        <begin position="433"/>
        <end position="640"/>
    </location>
</feature>
<keyword evidence="8 10" id="KW-0238">DNA-binding</keyword>
<dbReference type="InterPro" id="IPR001208">
    <property type="entry name" value="MCM_dom"/>
</dbReference>
<dbReference type="Gene3D" id="2.40.50.140">
    <property type="entry name" value="Nucleic acid-binding proteins"/>
    <property type="match status" value="1"/>
</dbReference>
<dbReference type="InterPro" id="IPR033762">
    <property type="entry name" value="MCM_OB"/>
</dbReference>
<dbReference type="Pfam" id="PF17207">
    <property type="entry name" value="MCM_OB"/>
    <property type="match status" value="1"/>
</dbReference>
<comment type="subcellular location">
    <subcellularLocation>
        <location evidence="1">Nucleus</location>
    </subcellularLocation>
</comment>
<evidence type="ECO:0000256" key="1">
    <source>
        <dbReference type="ARBA" id="ARBA00004123"/>
    </source>
</evidence>
<dbReference type="PROSITE" id="PS50051">
    <property type="entry name" value="MCM_2"/>
    <property type="match status" value="1"/>
</dbReference>
<comment type="similarity">
    <text evidence="2 10">Belongs to the MCM family.</text>
</comment>
<dbReference type="GO" id="GO:0003697">
    <property type="term" value="F:single-stranded DNA binding"/>
    <property type="evidence" value="ECO:0000318"/>
    <property type="project" value="GO_Central"/>
</dbReference>
<keyword evidence="9 11" id="KW-0539">Nucleus</keyword>
<organism evidence="14 15">
    <name type="scientific">Dictyostelium purpureum</name>
    <name type="common">Slime mold</name>
    <dbReference type="NCBI Taxonomy" id="5786"/>
    <lineage>
        <taxon>Eukaryota</taxon>
        <taxon>Amoebozoa</taxon>
        <taxon>Evosea</taxon>
        <taxon>Eumycetozoa</taxon>
        <taxon>Dictyostelia</taxon>
        <taxon>Dictyosteliales</taxon>
        <taxon>Dictyosteliaceae</taxon>
        <taxon>Dictyostelium</taxon>
    </lineage>
</organism>
<dbReference type="Gene3D" id="3.30.1640.10">
    <property type="entry name" value="mini-chromosome maintenance (MCM) complex, chain A, domain 1"/>
    <property type="match status" value="1"/>
</dbReference>
<dbReference type="PROSITE" id="PS00847">
    <property type="entry name" value="MCM_1"/>
    <property type="match status" value="1"/>
</dbReference>
<dbReference type="PRINTS" id="PR01660">
    <property type="entry name" value="MCMPROTEIN4"/>
</dbReference>
<dbReference type="InterPro" id="IPR027925">
    <property type="entry name" value="MCM_N"/>
</dbReference>
<dbReference type="OMA" id="AFFKCNV"/>
<dbReference type="InterPro" id="IPR031327">
    <property type="entry name" value="MCM"/>
</dbReference>
<keyword evidence="15" id="KW-1185">Reference proteome</keyword>
<dbReference type="PRINTS" id="PR01657">
    <property type="entry name" value="MCMFAMILY"/>
</dbReference>
<dbReference type="AlphaFoldDB" id="F0ZL10"/>
<dbReference type="GO" id="GO:0042555">
    <property type="term" value="C:MCM complex"/>
    <property type="evidence" value="ECO:0000318"/>
    <property type="project" value="GO_Central"/>
</dbReference>
<dbReference type="STRING" id="5786.F0ZL10"/>
<keyword evidence="6 11" id="KW-0347">Helicase</keyword>
<dbReference type="RefSeq" id="XP_003288114.1">
    <property type="nucleotide sequence ID" value="XM_003288066.1"/>
</dbReference>
<comment type="subunit">
    <text evidence="11">Component of the MCM2-7 complex.</text>
</comment>
<dbReference type="InterPro" id="IPR027417">
    <property type="entry name" value="P-loop_NTPase"/>
</dbReference>
<dbReference type="EC" id="3.6.4.12" evidence="11"/>
<dbReference type="InterPro" id="IPR018525">
    <property type="entry name" value="MCM_CS"/>
</dbReference>
<evidence type="ECO:0000256" key="5">
    <source>
        <dbReference type="ARBA" id="ARBA00022801"/>
    </source>
</evidence>
<evidence type="ECO:0000256" key="3">
    <source>
        <dbReference type="ARBA" id="ARBA00022705"/>
    </source>
</evidence>
<keyword evidence="4 10" id="KW-0547">Nucleotide-binding</keyword>
<dbReference type="Pfam" id="PF17855">
    <property type="entry name" value="MCM_lid"/>
    <property type="match status" value="1"/>
</dbReference>
<feature type="region of interest" description="Disordered" evidence="12">
    <location>
        <begin position="198"/>
        <end position="219"/>
    </location>
</feature>
<dbReference type="SMART" id="SM00350">
    <property type="entry name" value="MCM"/>
    <property type="match status" value="1"/>
</dbReference>
<dbReference type="Gene3D" id="1.10.10.10">
    <property type="entry name" value="Winged helix-like DNA-binding domain superfamily/Winged helix DNA-binding domain"/>
    <property type="match status" value="1"/>
</dbReference>
<dbReference type="Gene3D" id="2.20.28.10">
    <property type="match status" value="1"/>
</dbReference>
<feature type="compositionally biased region" description="Acidic residues" evidence="12">
    <location>
        <begin position="202"/>
        <end position="219"/>
    </location>
</feature>
<dbReference type="Pfam" id="PF00493">
    <property type="entry name" value="MCM"/>
    <property type="match status" value="1"/>
</dbReference>
<dbReference type="CDD" id="cd17755">
    <property type="entry name" value="MCM4"/>
    <property type="match status" value="1"/>
</dbReference>
<dbReference type="Gene3D" id="3.40.50.300">
    <property type="entry name" value="P-loop containing nucleotide triphosphate hydrolases"/>
    <property type="match status" value="1"/>
</dbReference>
<evidence type="ECO:0000256" key="6">
    <source>
        <dbReference type="ARBA" id="ARBA00022806"/>
    </source>
</evidence>
<dbReference type="InterPro" id="IPR036388">
    <property type="entry name" value="WH-like_DNA-bd_sf"/>
</dbReference>
<evidence type="ECO:0000256" key="4">
    <source>
        <dbReference type="ARBA" id="ARBA00022741"/>
    </source>
</evidence>
<accession>F0ZL10</accession>
<proteinExistence type="inferred from homology"/>
<dbReference type="EMBL" id="GL871062">
    <property type="protein sequence ID" value="EGC35376.1"/>
    <property type="molecule type" value="Genomic_DNA"/>
</dbReference>